<comment type="similarity">
    <text evidence="1">Belongs to the ICR family.</text>
</comment>
<feature type="coiled-coil region" evidence="3">
    <location>
        <begin position="269"/>
        <end position="345"/>
    </location>
</feature>
<evidence type="ECO:0000313" key="5">
    <source>
        <dbReference type="EMBL" id="MQL75426.1"/>
    </source>
</evidence>
<evidence type="ECO:0000313" key="6">
    <source>
        <dbReference type="Proteomes" id="UP000652761"/>
    </source>
</evidence>
<gene>
    <name evidence="5" type="ORF">Taro_007798</name>
</gene>
<feature type="compositionally biased region" description="Basic and acidic residues" evidence="4">
    <location>
        <begin position="94"/>
        <end position="108"/>
    </location>
</feature>
<dbReference type="Proteomes" id="UP000652761">
    <property type="component" value="Unassembled WGS sequence"/>
</dbReference>
<evidence type="ECO:0000256" key="3">
    <source>
        <dbReference type="SAM" id="Coils"/>
    </source>
</evidence>
<feature type="compositionally biased region" description="Basic and acidic residues" evidence="4">
    <location>
        <begin position="121"/>
        <end position="130"/>
    </location>
</feature>
<comment type="caution">
    <text evidence="5">The sequence shown here is derived from an EMBL/GenBank/DDBJ whole genome shotgun (WGS) entry which is preliminary data.</text>
</comment>
<keyword evidence="2 3" id="KW-0175">Coiled coil</keyword>
<evidence type="ECO:0008006" key="7">
    <source>
        <dbReference type="Google" id="ProtNLM"/>
    </source>
</evidence>
<evidence type="ECO:0000256" key="1">
    <source>
        <dbReference type="ARBA" id="ARBA00009778"/>
    </source>
</evidence>
<evidence type="ECO:0000256" key="2">
    <source>
        <dbReference type="ARBA" id="ARBA00023054"/>
    </source>
</evidence>
<name>A0A843TZ89_COLES</name>
<dbReference type="InterPro" id="IPR029688">
    <property type="entry name" value="ICR"/>
</dbReference>
<sequence length="445" mass="48573">MPQPQQQRQSPRVPLHLRTATSDSHGASAHHRRVSPKPEGNLRRSPRTPLQELPTSATNQKKRGTTRVSNLETKLGHAKEELRKLKEQLASAEAAKRDAQHELQETKKMMPSSEAAAGGKQPEEEQRSSTETEGSAQQDQEVDDQQKQPVDAPPVEDGSIQAASFEAYAEEGGDETHVALVLAEKMPEEEEKERSKEEEPKEPSPATPEVMTEKMLEEEKNEGIKEEEPKEPSPATPPAESEAAQVTVPEENKRTDTDKPKLQENAEVVERCLAENAGLKKQLAEAEEEAAAALVREAEMALRLSLAGEELAEAKSTADQIREQLEAAEAAKASLETEMRTMRVQTEQWRKAAEAAAAVLSGSTAEARVSVAAAERRGSTDEYMGGVGYEGSGMGFSGLWSPLASVEPEEGLGVGRRKGGVGGGIRVFGDLWRKRGQQQQHHQRI</sequence>
<accession>A0A843TZ89</accession>
<dbReference type="PANTHER" id="PTHR34224:SF2">
    <property type="entry name" value="INTERACTOR OF CONSTITUTIVE ACTIVE ROPS 4"/>
    <property type="match status" value="1"/>
</dbReference>
<dbReference type="OrthoDB" id="782896at2759"/>
<feature type="compositionally biased region" description="Low complexity" evidence="4">
    <location>
        <begin position="1"/>
        <end position="14"/>
    </location>
</feature>
<feature type="region of interest" description="Disordered" evidence="4">
    <location>
        <begin position="1"/>
        <end position="265"/>
    </location>
</feature>
<feature type="compositionally biased region" description="Basic and acidic residues" evidence="4">
    <location>
        <begin position="250"/>
        <end position="265"/>
    </location>
</feature>
<dbReference type="AlphaFoldDB" id="A0A843TZ89"/>
<organism evidence="5 6">
    <name type="scientific">Colocasia esculenta</name>
    <name type="common">Wild taro</name>
    <name type="synonym">Arum esculentum</name>
    <dbReference type="NCBI Taxonomy" id="4460"/>
    <lineage>
        <taxon>Eukaryota</taxon>
        <taxon>Viridiplantae</taxon>
        <taxon>Streptophyta</taxon>
        <taxon>Embryophyta</taxon>
        <taxon>Tracheophyta</taxon>
        <taxon>Spermatophyta</taxon>
        <taxon>Magnoliopsida</taxon>
        <taxon>Liliopsida</taxon>
        <taxon>Araceae</taxon>
        <taxon>Aroideae</taxon>
        <taxon>Colocasieae</taxon>
        <taxon>Colocasia</taxon>
    </lineage>
</organism>
<feature type="compositionally biased region" description="Basic and acidic residues" evidence="4">
    <location>
        <begin position="211"/>
        <end position="231"/>
    </location>
</feature>
<reference evidence="5" key="1">
    <citation type="submission" date="2017-07" db="EMBL/GenBank/DDBJ databases">
        <title>Taro Niue Genome Assembly and Annotation.</title>
        <authorList>
            <person name="Atibalentja N."/>
            <person name="Keating K."/>
            <person name="Fields C.J."/>
        </authorList>
    </citation>
    <scope>NUCLEOTIDE SEQUENCE</scope>
    <source>
        <strain evidence="5">Niue_2</strain>
        <tissue evidence="5">Leaf</tissue>
    </source>
</reference>
<keyword evidence="6" id="KW-1185">Reference proteome</keyword>
<feature type="compositionally biased region" description="Basic and acidic residues" evidence="4">
    <location>
        <begin position="74"/>
        <end position="87"/>
    </location>
</feature>
<protein>
    <recommendedName>
        <fullName evidence="7">Interactor of constitutive active ROPs 4</fullName>
    </recommendedName>
</protein>
<dbReference type="PANTHER" id="PTHR34224">
    <property type="entry name" value="INTERACTOR OF CONSTITUTIVE ACTIVE ROPS 2, CHLOROPLASTIC-RELATED"/>
    <property type="match status" value="1"/>
</dbReference>
<dbReference type="EMBL" id="NMUH01000251">
    <property type="protein sequence ID" value="MQL75426.1"/>
    <property type="molecule type" value="Genomic_DNA"/>
</dbReference>
<feature type="compositionally biased region" description="Basic and acidic residues" evidence="4">
    <location>
        <begin position="192"/>
        <end position="202"/>
    </location>
</feature>
<proteinExistence type="inferred from homology"/>
<evidence type="ECO:0000256" key="4">
    <source>
        <dbReference type="SAM" id="MobiDB-lite"/>
    </source>
</evidence>